<feature type="domain" description="Glycosyl transferase family 1" evidence="1">
    <location>
        <begin position="171"/>
        <end position="335"/>
    </location>
</feature>
<dbReference type="Proteomes" id="UP000184231">
    <property type="component" value="Unassembled WGS sequence"/>
</dbReference>
<dbReference type="EMBL" id="FQYX01000035">
    <property type="protein sequence ID" value="SHJ76262.1"/>
    <property type="molecule type" value="Genomic_DNA"/>
</dbReference>
<organism evidence="3 4">
    <name type="scientific">Arenibacter nanhaiticus</name>
    <dbReference type="NCBI Taxonomy" id="558155"/>
    <lineage>
        <taxon>Bacteria</taxon>
        <taxon>Pseudomonadati</taxon>
        <taxon>Bacteroidota</taxon>
        <taxon>Flavobacteriia</taxon>
        <taxon>Flavobacteriales</taxon>
        <taxon>Flavobacteriaceae</taxon>
        <taxon>Arenibacter</taxon>
    </lineage>
</organism>
<protein>
    <submittedName>
        <fullName evidence="3">Glycosyltransferase involved in cell wall bisynthesis</fullName>
    </submittedName>
</protein>
<proteinExistence type="predicted"/>
<dbReference type="InterPro" id="IPR028098">
    <property type="entry name" value="Glyco_trans_4-like_N"/>
</dbReference>
<dbReference type="GO" id="GO:0016757">
    <property type="term" value="F:glycosyltransferase activity"/>
    <property type="evidence" value="ECO:0007669"/>
    <property type="project" value="InterPro"/>
</dbReference>
<sequence>MEPRILYILSSFNLYGGTPKKTLDLMKHLSNRSVVYVYHNSFSEFKSKFVATGGGVYEGFYGRNIFLHIRKLLSIIDTEKINIIQTQFSIGETLGYFIKLFRPKIKLLVTFESSIKPVKLKAYIVGLIYRKIDYFVFISNYVKNEKQKQFPLLKHKRSKVIYNGTEQRIDAKNTLTYKKGVSLLSISGLIPIKNIQILIKALGVIINQHKKQDIHLYVAGDGPMRKELEILIKALQLDSYIHLLGYQENIGGLLNNCDIYVHPCYKEGFGIAVAEAMFAEKPIIVSNAGALPELVRDAVDGLVVSPHDELEWVNAILKVMENSEFANKIAYNAKKSAAQNFSIEKYTKSYEDLYIKILSN</sequence>
<dbReference type="Gene3D" id="3.40.50.2000">
    <property type="entry name" value="Glycogen Phosphorylase B"/>
    <property type="match status" value="2"/>
</dbReference>
<keyword evidence="3" id="KW-0808">Transferase</keyword>
<evidence type="ECO:0000313" key="4">
    <source>
        <dbReference type="Proteomes" id="UP000184231"/>
    </source>
</evidence>
<feature type="domain" description="Glycosyltransferase subfamily 4-like N-terminal" evidence="2">
    <location>
        <begin position="16"/>
        <end position="165"/>
    </location>
</feature>
<dbReference type="OrthoDB" id="1522162at2"/>
<evidence type="ECO:0000259" key="2">
    <source>
        <dbReference type="Pfam" id="PF13439"/>
    </source>
</evidence>
<dbReference type="Pfam" id="PF13439">
    <property type="entry name" value="Glyco_transf_4"/>
    <property type="match status" value="1"/>
</dbReference>
<evidence type="ECO:0000259" key="1">
    <source>
        <dbReference type="Pfam" id="PF00534"/>
    </source>
</evidence>
<dbReference type="SUPFAM" id="SSF53756">
    <property type="entry name" value="UDP-Glycosyltransferase/glycogen phosphorylase"/>
    <property type="match status" value="1"/>
</dbReference>
<evidence type="ECO:0000313" key="3">
    <source>
        <dbReference type="EMBL" id="SHJ76262.1"/>
    </source>
</evidence>
<dbReference type="Pfam" id="PF00534">
    <property type="entry name" value="Glycos_transf_1"/>
    <property type="match status" value="1"/>
</dbReference>
<gene>
    <name evidence="3" type="ORF">SAMN04487911_13510</name>
</gene>
<dbReference type="AlphaFoldDB" id="A0A1M6LYM5"/>
<dbReference type="CDD" id="cd03801">
    <property type="entry name" value="GT4_PimA-like"/>
    <property type="match status" value="1"/>
</dbReference>
<name>A0A1M6LYM5_9FLAO</name>
<keyword evidence="4" id="KW-1185">Reference proteome</keyword>
<dbReference type="STRING" id="558155.SAMN04487911_13510"/>
<dbReference type="RefSeq" id="WP_072765733.1">
    <property type="nucleotide sequence ID" value="NZ_FQYX01000035.1"/>
</dbReference>
<dbReference type="PANTHER" id="PTHR12526">
    <property type="entry name" value="GLYCOSYLTRANSFERASE"/>
    <property type="match status" value="1"/>
</dbReference>
<reference evidence="3 4" key="1">
    <citation type="submission" date="2016-11" db="EMBL/GenBank/DDBJ databases">
        <authorList>
            <person name="Jaros S."/>
            <person name="Januszkiewicz K."/>
            <person name="Wedrychowicz H."/>
        </authorList>
    </citation>
    <scope>NUCLEOTIDE SEQUENCE [LARGE SCALE GENOMIC DNA]</scope>
    <source>
        <strain evidence="3 4">CGMCC 1.8863</strain>
    </source>
</reference>
<dbReference type="InterPro" id="IPR001296">
    <property type="entry name" value="Glyco_trans_1"/>
</dbReference>
<accession>A0A1M6LYM5</accession>